<sequence>MGCWNHHYYCVPKLLRGAFPCSHLTLMQLVDAAVCFFLAGICYRFRQFAV</sequence>
<protein>
    <submittedName>
        <fullName evidence="2">Uncharacterized protein</fullName>
    </submittedName>
</protein>
<proteinExistence type="predicted"/>
<evidence type="ECO:0000313" key="2">
    <source>
        <dbReference type="EMBL" id="KAG7448027.1"/>
    </source>
</evidence>
<dbReference type="RefSeq" id="XP_043041527.1">
    <property type="nucleotide sequence ID" value="XM_043182142.1"/>
</dbReference>
<evidence type="ECO:0000313" key="3">
    <source>
        <dbReference type="Proteomes" id="UP000812287"/>
    </source>
</evidence>
<comment type="caution">
    <text evidence="2">The sequence shown here is derived from an EMBL/GenBank/DDBJ whole genome shotgun (WGS) entry which is preliminary data.</text>
</comment>
<keyword evidence="1" id="KW-1133">Transmembrane helix</keyword>
<evidence type="ECO:0000256" key="1">
    <source>
        <dbReference type="SAM" id="Phobius"/>
    </source>
</evidence>
<reference evidence="2" key="1">
    <citation type="submission" date="2020-11" db="EMBL/GenBank/DDBJ databases">
        <title>Adaptations for nitrogen fixation in a non-lichenized fungal sporocarp promotes dispersal by wood-feeding termites.</title>
        <authorList>
            <consortium name="DOE Joint Genome Institute"/>
            <person name="Koch R.A."/>
            <person name="Yoon G."/>
            <person name="Arayal U."/>
            <person name="Lail K."/>
            <person name="Amirebrahimi M."/>
            <person name="Labutti K."/>
            <person name="Lipzen A."/>
            <person name="Riley R."/>
            <person name="Barry K."/>
            <person name="Henrissat B."/>
            <person name="Grigoriev I.V."/>
            <person name="Herr J.R."/>
            <person name="Aime M.C."/>
        </authorList>
    </citation>
    <scope>NUCLEOTIDE SEQUENCE</scope>
    <source>
        <strain evidence="2">MCA 3950</strain>
    </source>
</reference>
<keyword evidence="1" id="KW-0812">Transmembrane</keyword>
<name>A0A9P8AVL3_9AGAR</name>
<dbReference type="EMBL" id="MU250530">
    <property type="protein sequence ID" value="KAG7448027.1"/>
    <property type="molecule type" value="Genomic_DNA"/>
</dbReference>
<feature type="transmembrane region" description="Helical" evidence="1">
    <location>
        <begin position="24"/>
        <end position="45"/>
    </location>
</feature>
<dbReference type="Proteomes" id="UP000812287">
    <property type="component" value="Unassembled WGS sequence"/>
</dbReference>
<accession>A0A9P8AVL3</accession>
<gene>
    <name evidence="2" type="ORF">BT62DRAFT_749481</name>
</gene>
<organism evidence="2 3">
    <name type="scientific">Guyanagaster necrorhizus</name>
    <dbReference type="NCBI Taxonomy" id="856835"/>
    <lineage>
        <taxon>Eukaryota</taxon>
        <taxon>Fungi</taxon>
        <taxon>Dikarya</taxon>
        <taxon>Basidiomycota</taxon>
        <taxon>Agaricomycotina</taxon>
        <taxon>Agaricomycetes</taxon>
        <taxon>Agaricomycetidae</taxon>
        <taxon>Agaricales</taxon>
        <taxon>Marasmiineae</taxon>
        <taxon>Physalacriaceae</taxon>
        <taxon>Guyanagaster</taxon>
    </lineage>
</organism>
<keyword evidence="1" id="KW-0472">Membrane</keyword>
<dbReference type="AlphaFoldDB" id="A0A9P8AVL3"/>
<dbReference type="GeneID" id="66104438"/>
<keyword evidence="3" id="KW-1185">Reference proteome</keyword>